<feature type="region of interest" description="Disordered" evidence="1">
    <location>
        <begin position="167"/>
        <end position="203"/>
    </location>
</feature>
<dbReference type="EMBL" id="KV750623">
    <property type="protein sequence ID" value="OCL04034.1"/>
    <property type="molecule type" value="Genomic_DNA"/>
</dbReference>
<dbReference type="AlphaFoldDB" id="A0A8E2JNS2"/>
<feature type="transmembrane region" description="Helical" evidence="2">
    <location>
        <begin position="12"/>
        <end position="34"/>
    </location>
</feature>
<gene>
    <name evidence="3" type="ORF">AOQ84DRAFT_367855</name>
</gene>
<name>A0A8E2JNS2_9PEZI</name>
<accession>A0A8E2JNS2</accession>
<keyword evidence="2" id="KW-1133">Transmembrane helix</keyword>
<proteinExistence type="predicted"/>
<dbReference type="Proteomes" id="UP000250140">
    <property type="component" value="Unassembled WGS sequence"/>
</dbReference>
<feature type="compositionally biased region" description="Polar residues" evidence="1">
    <location>
        <begin position="168"/>
        <end position="186"/>
    </location>
</feature>
<keyword evidence="2" id="KW-0812">Transmembrane</keyword>
<evidence type="ECO:0000256" key="2">
    <source>
        <dbReference type="SAM" id="Phobius"/>
    </source>
</evidence>
<sequence length="203" mass="21504">MLRYCGVRLEAGGVMGFVALALNLAFFVMICVVVEQTNQDQKKGGIVSNGESSRVVVLHGLLVDGLGSRRISLYGGSRGQHSESTPAGYNPQGCLHKQICNCGNKPKHAVPRRPLASRRWDFRSGGQLCTNLRAQSFVQMNDDRRSGVAAGGAGGVGGQRTKRLVSTEPLSGNGSLPSPAQCNSGDSVPDKAHQLDLFGEGVR</sequence>
<keyword evidence="4" id="KW-1185">Reference proteome</keyword>
<evidence type="ECO:0000313" key="3">
    <source>
        <dbReference type="EMBL" id="OCL04034.1"/>
    </source>
</evidence>
<evidence type="ECO:0000313" key="4">
    <source>
        <dbReference type="Proteomes" id="UP000250140"/>
    </source>
</evidence>
<organism evidence="3 4">
    <name type="scientific">Glonium stellatum</name>
    <dbReference type="NCBI Taxonomy" id="574774"/>
    <lineage>
        <taxon>Eukaryota</taxon>
        <taxon>Fungi</taxon>
        <taxon>Dikarya</taxon>
        <taxon>Ascomycota</taxon>
        <taxon>Pezizomycotina</taxon>
        <taxon>Dothideomycetes</taxon>
        <taxon>Pleosporomycetidae</taxon>
        <taxon>Gloniales</taxon>
        <taxon>Gloniaceae</taxon>
        <taxon>Glonium</taxon>
    </lineage>
</organism>
<keyword evidence="2" id="KW-0472">Membrane</keyword>
<protein>
    <submittedName>
        <fullName evidence="3">Uncharacterized protein</fullName>
    </submittedName>
</protein>
<reference evidence="3 4" key="1">
    <citation type="journal article" date="2016" name="Nat. Commun.">
        <title>Ectomycorrhizal ecology is imprinted in the genome of the dominant symbiotic fungus Cenococcum geophilum.</title>
        <authorList>
            <consortium name="DOE Joint Genome Institute"/>
            <person name="Peter M."/>
            <person name="Kohler A."/>
            <person name="Ohm R.A."/>
            <person name="Kuo A."/>
            <person name="Krutzmann J."/>
            <person name="Morin E."/>
            <person name="Arend M."/>
            <person name="Barry K.W."/>
            <person name="Binder M."/>
            <person name="Choi C."/>
            <person name="Clum A."/>
            <person name="Copeland A."/>
            <person name="Grisel N."/>
            <person name="Haridas S."/>
            <person name="Kipfer T."/>
            <person name="LaButti K."/>
            <person name="Lindquist E."/>
            <person name="Lipzen A."/>
            <person name="Maire R."/>
            <person name="Meier B."/>
            <person name="Mihaltcheva S."/>
            <person name="Molinier V."/>
            <person name="Murat C."/>
            <person name="Poggeler S."/>
            <person name="Quandt C.A."/>
            <person name="Sperisen C."/>
            <person name="Tritt A."/>
            <person name="Tisserant E."/>
            <person name="Crous P.W."/>
            <person name="Henrissat B."/>
            <person name="Nehls U."/>
            <person name="Egli S."/>
            <person name="Spatafora J.W."/>
            <person name="Grigoriev I.V."/>
            <person name="Martin F.M."/>
        </authorList>
    </citation>
    <scope>NUCLEOTIDE SEQUENCE [LARGE SCALE GENOMIC DNA]</scope>
    <source>
        <strain evidence="3 4">CBS 207.34</strain>
    </source>
</reference>
<evidence type="ECO:0000256" key="1">
    <source>
        <dbReference type="SAM" id="MobiDB-lite"/>
    </source>
</evidence>